<dbReference type="Gene3D" id="1.25.40.20">
    <property type="entry name" value="Ankyrin repeat-containing domain"/>
    <property type="match status" value="1"/>
</dbReference>
<dbReference type="RefSeq" id="WP_113647240.1">
    <property type="nucleotide sequence ID" value="NZ_QMHN01000003.1"/>
</dbReference>
<feature type="signal peptide" evidence="4">
    <location>
        <begin position="1"/>
        <end position="18"/>
    </location>
</feature>
<comment type="caution">
    <text evidence="5">The sequence shown here is derived from an EMBL/GenBank/DDBJ whole genome shotgun (WGS) entry which is preliminary data.</text>
</comment>
<evidence type="ECO:0000256" key="3">
    <source>
        <dbReference type="PROSITE-ProRule" id="PRU00023"/>
    </source>
</evidence>
<sequence>MKTIITFGLLFISSLSFAQQLNDKIKDAFKTDDADALLTEVKAQKANINDCFDNEGVSYNLLSISIKLNRPNIFNALLTAKADLNKICSGKTPLMYSAKYGELNFAKALLKAGADATIKNSEGQTALDYAVKYKKSEIQTLLTAIK</sequence>
<dbReference type="SMART" id="SM00248">
    <property type="entry name" value="ANK"/>
    <property type="match status" value="2"/>
</dbReference>
<dbReference type="AlphaFoldDB" id="A0A443YU00"/>
<dbReference type="InterPro" id="IPR036770">
    <property type="entry name" value="Ankyrin_rpt-contain_sf"/>
</dbReference>
<keyword evidence="4" id="KW-0732">Signal</keyword>
<dbReference type="PROSITE" id="PS50088">
    <property type="entry name" value="ANK_REPEAT"/>
    <property type="match status" value="1"/>
</dbReference>
<reference evidence="5 6" key="1">
    <citation type="submission" date="2018-06" db="EMBL/GenBank/DDBJ databases">
        <title>Pedobacter endophyticus sp. nov., an endophytic bacterium isolated from a leaf of Triticum aestivum.</title>
        <authorList>
            <person name="Zhang L."/>
        </authorList>
    </citation>
    <scope>NUCLEOTIDE SEQUENCE [LARGE SCALE GENOMIC DNA]</scope>
    <source>
        <strain evidence="5 6">CM134L-2</strain>
    </source>
</reference>
<dbReference type="EMBL" id="SAYW01000003">
    <property type="protein sequence ID" value="RWU07328.1"/>
    <property type="molecule type" value="Genomic_DNA"/>
</dbReference>
<keyword evidence="2 3" id="KW-0040">ANK repeat</keyword>
<accession>A0A443YU00</accession>
<evidence type="ECO:0000256" key="2">
    <source>
        <dbReference type="ARBA" id="ARBA00023043"/>
    </source>
</evidence>
<organism evidence="5 6">
    <name type="scientific">Pedobacter chitinilyticus</name>
    <dbReference type="NCBI Taxonomy" id="2233776"/>
    <lineage>
        <taxon>Bacteria</taxon>
        <taxon>Pseudomonadati</taxon>
        <taxon>Bacteroidota</taxon>
        <taxon>Sphingobacteriia</taxon>
        <taxon>Sphingobacteriales</taxon>
        <taxon>Sphingobacteriaceae</taxon>
        <taxon>Pedobacter</taxon>
    </lineage>
</organism>
<protein>
    <submittedName>
        <fullName evidence="5">Ankyrin repeat domain-containing protein</fullName>
    </submittedName>
</protein>
<evidence type="ECO:0000256" key="1">
    <source>
        <dbReference type="ARBA" id="ARBA00022737"/>
    </source>
</evidence>
<dbReference type="InterPro" id="IPR002110">
    <property type="entry name" value="Ankyrin_rpt"/>
</dbReference>
<dbReference type="PANTHER" id="PTHR24123">
    <property type="entry name" value="ANKYRIN REPEAT-CONTAINING"/>
    <property type="match status" value="1"/>
</dbReference>
<proteinExistence type="predicted"/>
<evidence type="ECO:0000313" key="5">
    <source>
        <dbReference type="EMBL" id="RWU07328.1"/>
    </source>
</evidence>
<dbReference type="Pfam" id="PF12796">
    <property type="entry name" value="Ank_2"/>
    <property type="match status" value="1"/>
</dbReference>
<evidence type="ECO:0000313" key="6">
    <source>
        <dbReference type="Proteomes" id="UP000284120"/>
    </source>
</evidence>
<gene>
    <name evidence="5" type="ORF">DPV69_10045</name>
</gene>
<keyword evidence="6" id="KW-1185">Reference proteome</keyword>
<dbReference type="PROSITE" id="PS50297">
    <property type="entry name" value="ANK_REP_REGION"/>
    <property type="match status" value="1"/>
</dbReference>
<dbReference type="InterPro" id="IPR051165">
    <property type="entry name" value="Multifunctional_ANK_Repeat"/>
</dbReference>
<dbReference type="OrthoDB" id="1259920at2"/>
<dbReference type="PANTHER" id="PTHR24123:SF33">
    <property type="entry name" value="PROTEIN HOS4"/>
    <property type="match status" value="1"/>
</dbReference>
<dbReference type="Proteomes" id="UP000284120">
    <property type="component" value="Unassembled WGS sequence"/>
</dbReference>
<evidence type="ECO:0000256" key="4">
    <source>
        <dbReference type="SAM" id="SignalP"/>
    </source>
</evidence>
<feature type="chain" id="PRO_5019266126" evidence="4">
    <location>
        <begin position="19"/>
        <end position="146"/>
    </location>
</feature>
<keyword evidence="1" id="KW-0677">Repeat</keyword>
<name>A0A443YU00_9SPHI</name>
<feature type="repeat" description="ANK" evidence="3">
    <location>
        <begin position="89"/>
        <end position="121"/>
    </location>
</feature>
<dbReference type="SUPFAM" id="SSF48403">
    <property type="entry name" value="Ankyrin repeat"/>
    <property type="match status" value="1"/>
</dbReference>